<dbReference type="Pfam" id="PF09103">
    <property type="entry name" value="BRCA-2_OB1"/>
    <property type="match status" value="1"/>
</dbReference>
<feature type="compositionally biased region" description="Low complexity" evidence="1">
    <location>
        <begin position="342"/>
        <end position="353"/>
    </location>
</feature>
<dbReference type="SUPFAM" id="SSF50249">
    <property type="entry name" value="Nucleic acid-binding proteins"/>
    <property type="match status" value="2"/>
</dbReference>
<feature type="domain" description="BRCA2 OB1" evidence="2">
    <location>
        <begin position="494"/>
        <end position="610"/>
    </location>
</feature>
<evidence type="ECO:0000313" key="4">
    <source>
        <dbReference type="EMBL" id="KIM31677.1"/>
    </source>
</evidence>
<evidence type="ECO:0008006" key="6">
    <source>
        <dbReference type="Google" id="ProtNLM"/>
    </source>
</evidence>
<feature type="compositionally biased region" description="Basic residues" evidence="1">
    <location>
        <begin position="301"/>
        <end position="311"/>
    </location>
</feature>
<proteinExistence type="predicted"/>
<dbReference type="InterPro" id="IPR036315">
    <property type="entry name" value="BRCA2_hlx_sf"/>
</dbReference>
<name>A0A0C2XRZ2_SERVB</name>
<dbReference type="InterPro" id="IPR012340">
    <property type="entry name" value="NA-bd_OB-fold"/>
</dbReference>
<feature type="region of interest" description="Disordered" evidence="1">
    <location>
        <begin position="651"/>
        <end position="670"/>
    </location>
</feature>
<dbReference type="AlphaFoldDB" id="A0A0C2XRZ2"/>
<feature type="compositionally biased region" description="Basic and acidic residues" evidence="1">
    <location>
        <begin position="70"/>
        <end position="79"/>
    </location>
</feature>
<dbReference type="InterPro" id="IPR015525">
    <property type="entry name" value="BRCA2"/>
</dbReference>
<feature type="domain" description="Breast cancer type 2 susceptibility protein helical" evidence="3">
    <location>
        <begin position="438"/>
        <end position="491"/>
    </location>
</feature>
<dbReference type="GO" id="GO:0006355">
    <property type="term" value="P:regulation of DNA-templated transcription"/>
    <property type="evidence" value="ECO:0007669"/>
    <property type="project" value="TreeGrafter"/>
</dbReference>
<reference evidence="4 5" key="1">
    <citation type="submission" date="2014-04" db="EMBL/GenBank/DDBJ databases">
        <authorList>
            <consortium name="DOE Joint Genome Institute"/>
            <person name="Kuo A."/>
            <person name="Zuccaro A."/>
            <person name="Kohler A."/>
            <person name="Nagy L.G."/>
            <person name="Floudas D."/>
            <person name="Copeland A."/>
            <person name="Barry K.W."/>
            <person name="Cichocki N."/>
            <person name="Veneault-Fourrey C."/>
            <person name="LaButti K."/>
            <person name="Lindquist E.A."/>
            <person name="Lipzen A."/>
            <person name="Lundell T."/>
            <person name="Morin E."/>
            <person name="Murat C."/>
            <person name="Sun H."/>
            <person name="Tunlid A."/>
            <person name="Henrissat B."/>
            <person name="Grigoriev I.V."/>
            <person name="Hibbett D.S."/>
            <person name="Martin F."/>
            <person name="Nordberg H.P."/>
            <person name="Cantor M.N."/>
            <person name="Hua S.X."/>
        </authorList>
    </citation>
    <scope>NUCLEOTIDE SEQUENCE [LARGE SCALE GENOMIC DNA]</scope>
    <source>
        <strain evidence="4 5">MAFF 305830</strain>
    </source>
</reference>
<feature type="region of interest" description="Disordered" evidence="1">
    <location>
        <begin position="1"/>
        <end position="29"/>
    </location>
</feature>
<dbReference type="InterPro" id="IPR015252">
    <property type="entry name" value="BRCA2_hlx"/>
</dbReference>
<evidence type="ECO:0000256" key="1">
    <source>
        <dbReference type="SAM" id="MobiDB-lite"/>
    </source>
</evidence>
<evidence type="ECO:0000313" key="5">
    <source>
        <dbReference type="Proteomes" id="UP000054097"/>
    </source>
</evidence>
<evidence type="ECO:0000259" key="3">
    <source>
        <dbReference type="Pfam" id="PF09169"/>
    </source>
</evidence>
<dbReference type="PANTHER" id="PTHR11289">
    <property type="entry name" value="BREAST CANCER TYPE 2 SUSCEPTIBILITY PROTEIN BRCA2"/>
    <property type="match status" value="1"/>
</dbReference>
<gene>
    <name evidence="4" type="ORF">M408DRAFT_327143</name>
</gene>
<feature type="compositionally biased region" description="Polar residues" evidence="1">
    <location>
        <begin position="225"/>
        <end position="236"/>
    </location>
</feature>
<keyword evidence="5" id="KW-1185">Reference proteome</keyword>
<dbReference type="Proteomes" id="UP000054097">
    <property type="component" value="Unassembled WGS sequence"/>
</dbReference>
<dbReference type="Pfam" id="PF09169">
    <property type="entry name" value="BRCA-2_helical"/>
    <property type="match status" value="1"/>
</dbReference>
<evidence type="ECO:0000259" key="2">
    <source>
        <dbReference type="Pfam" id="PF09103"/>
    </source>
</evidence>
<dbReference type="GO" id="GO:0000724">
    <property type="term" value="P:double-strand break repair via homologous recombination"/>
    <property type="evidence" value="ECO:0007669"/>
    <property type="project" value="InterPro"/>
</dbReference>
<protein>
    <recommendedName>
        <fullName evidence="6">BRCA2 OB1 domain-containing protein</fullName>
    </recommendedName>
</protein>
<dbReference type="EMBL" id="KN824281">
    <property type="protein sequence ID" value="KIM31677.1"/>
    <property type="molecule type" value="Genomic_DNA"/>
</dbReference>
<accession>A0A0C2XRZ2</accession>
<dbReference type="PANTHER" id="PTHR11289:SF0">
    <property type="entry name" value="BREAST CANCER TYPE 2 SUSCEPTIBILITY PROTEIN"/>
    <property type="match status" value="1"/>
</dbReference>
<dbReference type="HOGENOM" id="CLU_013527_0_0_1"/>
<dbReference type="OrthoDB" id="21095at2759"/>
<dbReference type="Gene3D" id="2.40.50.140">
    <property type="entry name" value="Nucleic acid-binding proteins"/>
    <property type="match status" value="2"/>
</dbReference>
<dbReference type="InterPro" id="IPR015187">
    <property type="entry name" value="BRCA2_OB_1"/>
</dbReference>
<feature type="region of interest" description="Disordered" evidence="1">
    <location>
        <begin position="46"/>
        <end position="139"/>
    </location>
</feature>
<feature type="compositionally biased region" description="Low complexity" evidence="1">
    <location>
        <begin position="323"/>
        <end position="334"/>
    </location>
</feature>
<dbReference type="STRING" id="933852.A0A0C2XRZ2"/>
<organism evidence="4 5">
    <name type="scientific">Serendipita vermifera MAFF 305830</name>
    <dbReference type="NCBI Taxonomy" id="933852"/>
    <lineage>
        <taxon>Eukaryota</taxon>
        <taxon>Fungi</taxon>
        <taxon>Dikarya</taxon>
        <taxon>Basidiomycota</taxon>
        <taxon>Agaricomycotina</taxon>
        <taxon>Agaricomycetes</taxon>
        <taxon>Sebacinales</taxon>
        <taxon>Serendipitaceae</taxon>
        <taxon>Serendipita</taxon>
    </lineage>
</organism>
<feature type="region of interest" description="Disordered" evidence="1">
    <location>
        <begin position="183"/>
        <end position="357"/>
    </location>
</feature>
<feature type="compositionally biased region" description="Acidic residues" evidence="1">
    <location>
        <begin position="115"/>
        <end position="125"/>
    </location>
</feature>
<dbReference type="SUPFAM" id="SSF81872">
    <property type="entry name" value="BRCA2 helical domain"/>
    <property type="match status" value="1"/>
</dbReference>
<sequence>MSHLKDVVNTPLSRKRARSDSSPTFDEFSPIGIDDLEALCGIEAKMNQTSSPLAKKRKCSPTPSPRGKPRPLDLLKENKPVGTAVASSSSKPASKRASPKLQPAPVASHAKAAEPEYDEYDDEFGPEPGHEDAFDSWFQPAPSDVPAFVSFVRPSAGPTKQMKIIQPSAAALKAAEKLLAAVEDEEDKTADTPAPAKKPPPPFVAPKLPTVPKLKEETQEKVIAGSSQLAPKSSQPVAPVVDPKLQTAFATPARPPLSQPASRLPDPTPSVDTKPVLQETPARKPVASAIIESPAVVPKHLGMRSRPRGSLKAKFATPWKQGATPSTQTPTAPQVYPSRVEPSTPTPSTSKPAKAPEVKRIIRDANTVFDLNLPLSRQKLRNLSISKHRSIDALIELGIPAEVGDIDSWNATYWAFEEDGVKQDVNTAFDSLKKAGCSLLTKPWLENHWTQIVWKLANMAVLWPEAQSERWCYQEVLNQLLYRYEREINRCQRPAIRLIQERDASPNAAMILCVFEISWPRESRSEKAAPVLVLTDGWYKIRAQVDVALVRAIKKRRIRVGSKLEIVGARLDAQRKDADDVLKSFESSSLIISGNSTHLAPWHAKLGFQQLPSAATLNSLVPDGGVVPMMFVTIVNAFPLAFIESCDGGERESRSEAEEQAARDAWERKRESEATKLREEICNRLEKMKGFVERLQGIAGSAMSRISDDAMPDDIDSKVEDLEESEDPKSMLKTISPVTAAWMASLLNAKILKQHEDMAGEITSELEASFPARNVRSCRVLLVRDAVNQKKKGLRVAQITVWDAEALGKETLVEGKTYMVTNLFPQIPNAWGKPGAEGQVFLVTRRDTRWKKVTNQKL</sequence>
<reference evidence="5" key="2">
    <citation type="submission" date="2015-01" db="EMBL/GenBank/DDBJ databases">
        <title>Evolutionary Origins and Diversification of the Mycorrhizal Mutualists.</title>
        <authorList>
            <consortium name="DOE Joint Genome Institute"/>
            <consortium name="Mycorrhizal Genomics Consortium"/>
            <person name="Kohler A."/>
            <person name="Kuo A."/>
            <person name="Nagy L.G."/>
            <person name="Floudas D."/>
            <person name="Copeland A."/>
            <person name="Barry K.W."/>
            <person name="Cichocki N."/>
            <person name="Veneault-Fourrey C."/>
            <person name="LaButti K."/>
            <person name="Lindquist E.A."/>
            <person name="Lipzen A."/>
            <person name="Lundell T."/>
            <person name="Morin E."/>
            <person name="Murat C."/>
            <person name="Riley R."/>
            <person name="Ohm R."/>
            <person name="Sun H."/>
            <person name="Tunlid A."/>
            <person name="Henrissat B."/>
            <person name="Grigoriev I.V."/>
            <person name="Hibbett D.S."/>
            <person name="Martin F."/>
        </authorList>
    </citation>
    <scope>NUCLEOTIDE SEQUENCE [LARGE SCALE GENOMIC DNA]</scope>
    <source>
        <strain evidence="5">MAFF 305830</strain>
    </source>
</reference>